<dbReference type="InterPro" id="IPR043129">
    <property type="entry name" value="ATPase_NBD"/>
</dbReference>
<keyword evidence="12 16" id="KW-0630">Potassium</keyword>
<comment type="caution">
    <text evidence="16">Lacks conserved residue(s) required for the propagation of feature annotation.</text>
</comment>
<comment type="subunit">
    <text evidence="5 16">Homodimer.</text>
</comment>
<evidence type="ECO:0000256" key="6">
    <source>
        <dbReference type="ARBA" id="ARBA00012102"/>
    </source>
</evidence>
<evidence type="ECO:0000256" key="3">
    <source>
        <dbReference type="ARBA" id="ARBA00004496"/>
    </source>
</evidence>
<evidence type="ECO:0000256" key="10">
    <source>
        <dbReference type="ARBA" id="ARBA00022777"/>
    </source>
</evidence>
<dbReference type="SUPFAM" id="SSF53067">
    <property type="entry name" value="Actin-like ATPase domain"/>
    <property type="match status" value="2"/>
</dbReference>
<dbReference type="EC" id="2.7.1.33" evidence="6 16"/>
<organism evidence="17 18">
    <name type="scientific">Segetibacter aerophilus</name>
    <dbReference type="NCBI Taxonomy" id="670293"/>
    <lineage>
        <taxon>Bacteria</taxon>
        <taxon>Pseudomonadati</taxon>
        <taxon>Bacteroidota</taxon>
        <taxon>Chitinophagia</taxon>
        <taxon>Chitinophagales</taxon>
        <taxon>Chitinophagaceae</taxon>
        <taxon>Segetibacter</taxon>
    </lineage>
</organism>
<dbReference type="RefSeq" id="WP_147204599.1">
    <property type="nucleotide sequence ID" value="NZ_BJYT01000011.1"/>
</dbReference>
<comment type="cofactor">
    <cofactor evidence="2">
        <name>K(+)</name>
        <dbReference type="ChEBI" id="CHEBI:29103"/>
    </cofactor>
</comment>
<dbReference type="NCBIfam" id="TIGR00671">
    <property type="entry name" value="baf"/>
    <property type="match status" value="1"/>
</dbReference>
<dbReference type="GO" id="GO:0005524">
    <property type="term" value="F:ATP binding"/>
    <property type="evidence" value="ECO:0007669"/>
    <property type="project" value="UniProtKB-UniRule"/>
</dbReference>
<dbReference type="Gene3D" id="3.30.420.40">
    <property type="match status" value="1"/>
</dbReference>
<keyword evidence="10 16" id="KW-0418">Kinase</keyword>
<name>A0A512BEW0_9BACT</name>
<feature type="binding site" evidence="16">
    <location>
        <begin position="7"/>
        <end position="14"/>
    </location>
    <ligand>
        <name>ATP</name>
        <dbReference type="ChEBI" id="CHEBI:30616"/>
    </ligand>
</feature>
<evidence type="ECO:0000256" key="14">
    <source>
        <dbReference type="ARBA" id="ARBA00038036"/>
    </source>
</evidence>
<comment type="catalytic activity">
    <reaction evidence="1 16">
        <text>(R)-pantothenate + ATP = (R)-4'-phosphopantothenate + ADP + H(+)</text>
        <dbReference type="Rhea" id="RHEA:16373"/>
        <dbReference type="ChEBI" id="CHEBI:10986"/>
        <dbReference type="ChEBI" id="CHEBI:15378"/>
        <dbReference type="ChEBI" id="CHEBI:29032"/>
        <dbReference type="ChEBI" id="CHEBI:30616"/>
        <dbReference type="ChEBI" id="CHEBI:456216"/>
        <dbReference type="EC" id="2.7.1.33"/>
    </reaction>
</comment>
<dbReference type="Pfam" id="PF03309">
    <property type="entry name" value="Pan_kinase"/>
    <property type="match status" value="1"/>
</dbReference>
<sequence length="244" mass="27130">MTTLCFDFGNTRLKYAVFVNRDFAGEGVLQNDSVEEIERVVEKYQPQRSILSSVIDHNVGIEEVLADSTAFHKLSYDSKLPVTSPVGKPHTIGADRLAMVVAAVDLFPRQHNLVIGLGTCITYNFVNKYSEFIGGSISPGMEMRFKSLQYYTAKLPLVEADWNFPLLGYDTKTNIQSGVIAGMAKEIDGIIDLYKEKFVNFNVHLTGGDIGVFGALLKNKIFADPSLIYKGLYAISEYNHEPKT</sequence>
<evidence type="ECO:0000256" key="5">
    <source>
        <dbReference type="ARBA" id="ARBA00011738"/>
    </source>
</evidence>
<dbReference type="GO" id="GO:0005737">
    <property type="term" value="C:cytoplasm"/>
    <property type="evidence" value="ECO:0007669"/>
    <property type="project" value="UniProtKB-SubCell"/>
</dbReference>
<keyword evidence="11 16" id="KW-0067">ATP-binding</keyword>
<comment type="subcellular location">
    <subcellularLocation>
        <location evidence="3 16">Cytoplasm</location>
    </subcellularLocation>
</comment>
<evidence type="ECO:0000256" key="2">
    <source>
        <dbReference type="ARBA" id="ARBA00001958"/>
    </source>
</evidence>
<evidence type="ECO:0000313" key="17">
    <source>
        <dbReference type="EMBL" id="GEO10488.1"/>
    </source>
</evidence>
<dbReference type="Proteomes" id="UP000321513">
    <property type="component" value="Unassembled WGS sequence"/>
</dbReference>
<comment type="function">
    <text evidence="16">Catalyzes the phosphorylation of pantothenate (Pan), the first step in CoA biosynthesis.</text>
</comment>
<keyword evidence="7 16" id="KW-0963">Cytoplasm</keyword>
<keyword evidence="9 16" id="KW-0547">Nucleotide-binding</keyword>
<evidence type="ECO:0000256" key="4">
    <source>
        <dbReference type="ARBA" id="ARBA00005225"/>
    </source>
</evidence>
<dbReference type="GO" id="GO:0015937">
    <property type="term" value="P:coenzyme A biosynthetic process"/>
    <property type="evidence" value="ECO:0007669"/>
    <property type="project" value="UniProtKB-UniRule"/>
</dbReference>
<evidence type="ECO:0000256" key="12">
    <source>
        <dbReference type="ARBA" id="ARBA00022958"/>
    </source>
</evidence>
<dbReference type="EMBL" id="BJYT01000011">
    <property type="protein sequence ID" value="GEO10488.1"/>
    <property type="molecule type" value="Genomic_DNA"/>
</dbReference>
<reference evidence="17 18" key="1">
    <citation type="submission" date="2019-07" db="EMBL/GenBank/DDBJ databases">
        <title>Whole genome shotgun sequence of Segetibacter aerophilus NBRC 106135.</title>
        <authorList>
            <person name="Hosoyama A."/>
            <person name="Uohara A."/>
            <person name="Ohji S."/>
            <person name="Ichikawa N."/>
        </authorList>
    </citation>
    <scope>NUCLEOTIDE SEQUENCE [LARGE SCALE GENOMIC DNA]</scope>
    <source>
        <strain evidence="17 18">NBRC 106135</strain>
    </source>
</reference>
<dbReference type="OrthoDB" id="9804707at2"/>
<evidence type="ECO:0000313" key="18">
    <source>
        <dbReference type="Proteomes" id="UP000321513"/>
    </source>
</evidence>
<evidence type="ECO:0000256" key="13">
    <source>
        <dbReference type="ARBA" id="ARBA00022993"/>
    </source>
</evidence>
<feature type="binding site" evidence="16">
    <location>
        <begin position="93"/>
        <end position="96"/>
    </location>
    <ligand>
        <name>substrate</name>
    </ligand>
</feature>
<evidence type="ECO:0000256" key="9">
    <source>
        <dbReference type="ARBA" id="ARBA00022741"/>
    </source>
</evidence>
<evidence type="ECO:0000256" key="16">
    <source>
        <dbReference type="HAMAP-Rule" id="MF_01274"/>
    </source>
</evidence>
<comment type="caution">
    <text evidence="17">The sequence shown here is derived from an EMBL/GenBank/DDBJ whole genome shotgun (WGS) entry which is preliminary data.</text>
</comment>
<evidence type="ECO:0000256" key="15">
    <source>
        <dbReference type="ARBA" id="ARBA00040883"/>
    </source>
</evidence>
<dbReference type="AlphaFoldDB" id="A0A512BEW0"/>
<comment type="pathway">
    <text evidence="4 16">Cofactor biosynthesis; coenzyme A biosynthesis; CoA from (R)-pantothenate: step 1/5.</text>
</comment>
<proteinExistence type="inferred from homology"/>
<dbReference type="CDD" id="cd24015">
    <property type="entry name" value="ASKHA_NBD_PanK-III"/>
    <property type="match status" value="1"/>
</dbReference>
<feature type="active site" description="Proton acceptor" evidence="16">
    <location>
        <position position="95"/>
    </location>
</feature>
<comment type="cofactor">
    <cofactor evidence="16">
        <name>NH4(+)</name>
        <dbReference type="ChEBI" id="CHEBI:28938"/>
    </cofactor>
    <cofactor evidence="16">
        <name>K(+)</name>
        <dbReference type="ChEBI" id="CHEBI:29103"/>
    </cofactor>
    <text evidence="16">A monovalent cation. Ammonium or potassium.</text>
</comment>
<dbReference type="GO" id="GO:0004594">
    <property type="term" value="F:pantothenate kinase activity"/>
    <property type="evidence" value="ECO:0007669"/>
    <property type="project" value="UniProtKB-UniRule"/>
</dbReference>
<protein>
    <recommendedName>
        <fullName evidence="15 16">Type III pantothenate kinase</fullName>
        <ecNumber evidence="6 16">2.7.1.33</ecNumber>
    </recommendedName>
    <alternativeName>
        <fullName evidence="16">PanK-III</fullName>
    </alternativeName>
    <alternativeName>
        <fullName evidence="16">Pantothenic acid kinase</fullName>
    </alternativeName>
</protein>
<feature type="binding site" evidence="16">
    <location>
        <position position="119"/>
    </location>
    <ligand>
        <name>ATP</name>
        <dbReference type="ChEBI" id="CHEBI:30616"/>
    </ligand>
</feature>
<keyword evidence="13 16" id="KW-0173">Coenzyme A biosynthesis</keyword>
<dbReference type="InterPro" id="IPR004619">
    <property type="entry name" value="Type_III_PanK"/>
</dbReference>
<dbReference type="PANTHER" id="PTHR34265:SF1">
    <property type="entry name" value="TYPE III PANTOTHENATE KINASE"/>
    <property type="match status" value="1"/>
</dbReference>
<evidence type="ECO:0000256" key="8">
    <source>
        <dbReference type="ARBA" id="ARBA00022679"/>
    </source>
</evidence>
<dbReference type="UniPathway" id="UPA00241">
    <property type="reaction ID" value="UER00352"/>
</dbReference>
<evidence type="ECO:0000256" key="7">
    <source>
        <dbReference type="ARBA" id="ARBA00022490"/>
    </source>
</evidence>
<keyword evidence="18" id="KW-1185">Reference proteome</keyword>
<comment type="similarity">
    <text evidence="14 16">Belongs to the type III pantothenate kinase family.</text>
</comment>
<keyword evidence="8 16" id="KW-0808">Transferase</keyword>
<evidence type="ECO:0000256" key="1">
    <source>
        <dbReference type="ARBA" id="ARBA00001206"/>
    </source>
</evidence>
<accession>A0A512BEW0</accession>
<dbReference type="PANTHER" id="PTHR34265">
    <property type="entry name" value="TYPE III PANTOTHENATE KINASE"/>
    <property type="match status" value="1"/>
</dbReference>
<gene>
    <name evidence="16 17" type="primary">coaX</name>
    <name evidence="17" type="ORF">SAE01_29840</name>
</gene>
<feature type="binding site" evidence="16">
    <location>
        <position position="171"/>
    </location>
    <ligand>
        <name>substrate</name>
    </ligand>
</feature>
<evidence type="ECO:0000256" key="11">
    <source>
        <dbReference type="ARBA" id="ARBA00022840"/>
    </source>
</evidence>
<dbReference type="HAMAP" id="MF_01274">
    <property type="entry name" value="Pantothen_kinase_3"/>
    <property type="match status" value="1"/>
</dbReference>